<proteinExistence type="inferred from homology"/>
<dbReference type="InterPro" id="IPR011577">
    <property type="entry name" value="Cyt_b561_bac/Ni-Hgenase"/>
</dbReference>
<evidence type="ECO:0000256" key="8">
    <source>
        <dbReference type="ARBA" id="ARBA00022982"/>
    </source>
</evidence>
<dbReference type="Proteomes" id="UP000305675">
    <property type="component" value="Unassembled WGS sequence"/>
</dbReference>
<keyword evidence="8" id="KW-0249">Electron transport</keyword>
<dbReference type="EMBL" id="SWCJ01000004">
    <property type="protein sequence ID" value="TKB55955.1"/>
    <property type="molecule type" value="Genomic_DNA"/>
</dbReference>
<evidence type="ECO:0000256" key="5">
    <source>
        <dbReference type="ARBA" id="ARBA00022617"/>
    </source>
</evidence>
<organism evidence="15 16">
    <name type="scientific">Ferrimonas aestuarii</name>
    <dbReference type="NCBI Taxonomy" id="2569539"/>
    <lineage>
        <taxon>Bacteria</taxon>
        <taxon>Pseudomonadati</taxon>
        <taxon>Pseudomonadota</taxon>
        <taxon>Gammaproteobacteria</taxon>
        <taxon>Alteromonadales</taxon>
        <taxon>Ferrimonadaceae</taxon>
        <taxon>Ferrimonas</taxon>
    </lineage>
</organism>
<dbReference type="Pfam" id="PF01292">
    <property type="entry name" value="Ni_hydr_CYTB"/>
    <property type="match status" value="1"/>
</dbReference>
<comment type="caution">
    <text evidence="15">The sequence shown here is derived from an EMBL/GenBank/DDBJ whole genome shotgun (WGS) entry which is preliminary data.</text>
</comment>
<keyword evidence="16" id="KW-1185">Reference proteome</keyword>
<keyword evidence="9 13" id="KW-1133">Transmembrane helix</keyword>
<comment type="cofactor">
    <cofactor evidence="1">
        <name>heme b</name>
        <dbReference type="ChEBI" id="CHEBI:60344"/>
    </cofactor>
</comment>
<feature type="transmembrane region" description="Helical" evidence="13">
    <location>
        <begin position="12"/>
        <end position="33"/>
    </location>
</feature>
<comment type="subcellular location">
    <subcellularLocation>
        <location evidence="2">Cell membrane</location>
        <topology evidence="2">Multi-pass membrane protein</topology>
    </subcellularLocation>
</comment>
<evidence type="ECO:0000256" key="3">
    <source>
        <dbReference type="ARBA" id="ARBA00022448"/>
    </source>
</evidence>
<dbReference type="GO" id="GO:0020037">
    <property type="term" value="F:heme binding"/>
    <property type="evidence" value="ECO:0007669"/>
    <property type="project" value="TreeGrafter"/>
</dbReference>
<dbReference type="OrthoDB" id="9793784at2"/>
<keyword evidence="5" id="KW-0349">Heme</keyword>
<feature type="transmembrane region" description="Helical" evidence="13">
    <location>
        <begin position="39"/>
        <end position="61"/>
    </location>
</feature>
<evidence type="ECO:0000256" key="2">
    <source>
        <dbReference type="ARBA" id="ARBA00004651"/>
    </source>
</evidence>
<reference evidence="15 16" key="1">
    <citation type="submission" date="2019-04" db="EMBL/GenBank/DDBJ databases">
        <authorList>
            <person name="Hwang J.C."/>
        </authorList>
    </citation>
    <scope>NUCLEOTIDE SEQUENCE [LARGE SCALE GENOMIC DNA]</scope>
    <source>
        <strain evidence="15 16">IMCC35002</strain>
    </source>
</reference>
<dbReference type="InterPro" id="IPR016174">
    <property type="entry name" value="Di-haem_cyt_TM"/>
</dbReference>
<evidence type="ECO:0000259" key="14">
    <source>
        <dbReference type="Pfam" id="PF01292"/>
    </source>
</evidence>
<protein>
    <submittedName>
        <fullName evidence="15">Cytochrome b</fullName>
    </submittedName>
</protein>
<evidence type="ECO:0000256" key="13">
    <source>
        <dbReference type="SAM" id="Phobius"/>
    </source>
</evidence>
<feature type="transmembrane region" description="Helical" evidence="13">
    <location>
        <begin position="149"/>
        <end position="166"/>
    </location>
</feature>
<dbReference type="PANTHER" id="PTHR30529:SF7">
    <property type="entry name" value="CYTOCHROME B561 BACTERIAL_NI-HYDROGENASE DOMAIN-CONTAINING PROTEIN"/>
    <property type="match status" value="1"/>
</dbReference>
<dbReference type="AlphaFoldDB" id="A0A4U1BNM2"/>
<evidence type="ECO:0000256" key="10">
    <source>
        <dbReference type="ARBA" id="ARBA00023004"/>
    </source>
</evidence>
<evidence type="ECO:0000313" key="16">
    <source>
        <dbReference type="Proteomes" id="UP000305675"/>
    </source>
</evidence>
<comment type="similarity">
    <text evidence="12">Belongs to the cytochrome b561 family.</text>
</comment>
<keyword evidence="6 13" id="KW-0812">Transmembrane</keyword>
<evidence type="ECO:0000256" key="7">
    <source>
        <dbReference type="ARBA" id="ARBA00022723"/>
    </source>
</evidence>
<dbReference type="SUPFAM" id="SSF81342">
    <property type="entry name" value="Transmembrane di-heme cytochromes"/>
    <property type="match status" value="1"/>
</dbReference>
<evidence type="ECO:0000256" key="4">
    <source>
        <dbReference type="ARBA" id="ARBA00022475"/>
    </source>
</evidence>
<dbReference type="GO" id="GO:0046872">
    <property type="term" value="F:metal ion binding"/>
    <property type="evidence" value="ECO:0007669"/>
    <property type="project" value="UniProtKB-KW"/>
</dbReference>
<dbReference type="PANTHER" id="PTHR30529">
    <property type="entry name" value="CYTOCHROME B561"/>
    <property type="match status" value="1"/>
</dbReference>
<dbReference type="GO" id="GO:0009055">
    <property type="term" value="F:electron transfer activity"/>
    <property type="evidence" value="ECO:0007669"/>
    <property type="project" value="InterPro"/>
</dbReference>
<dbReference type="Gene3D" id="1.20.950.20">
    <property type="entry name" value="Transmembrane di-heme cytochromes, Chain C"/>
    <property type="match status" value="1"/>
</dbReference>
<keyword evidence="10" id="KW-0408">Iron</keyword>
<feature type="transmembrane region" description="Helical" evidence="13">
    <location>
        <begin position="81"/>
        <end position="103"/>
    </location>
</feature>
<evidence type="ECO:0000256" key="1">
    <source>
        <dbReference type="ARBA" id="ARBA00001970"/>
    </source>
</evidence>
<dbReference type="GO" id="GO:0022904">
    <property type="term" value="P:respiratory electron transport chain"/>
    <property type="evidence" value="ECO:0007669"/>
    <property type="project" value="InterPro"/>
</dbReference>
<evidence type="ECO:0000256" key="11">
    <source>
        <dbReference type="ARBA" id="ARBA00023136"/>
    </source>
</evidence>
<evidence type="ECO:0000256" key="12">
    <source>
        <dbReference type="ARBA" id="ARBA00037975"/>
    </source>
</evidence>
<keyword evidence="3" id="KW-0813">Transport</keyword>
<dbReference type="GO" id="GO:0005886">
    <property type="term" value="C:plasma membrane"/>
    <property type="evidence" value="ECO:0007669"/>
    <property type="project" value="UniProtKB-SubCell"/>
</dbReference>
<sequence>MRDSEQQFSKWTIGLHWLVGITFIALLITGVVMKEAGIYALYPIHKSVGILLVLVALARVFWRSRNGWPKPVGNSGPGMRLVAHLVHWMLLIGTLLMPISGMMMSGAGGHGLPIFGWQLLAMNPDPANPGEVIPLNATVAEWGHILHELAGYMLIAVVVLHVAGALKHHWIDKDRTLTRMLGR</sequence>
<dbReference type="RefSeq" id="WP_136862684.1">
    <property type="nucleotide sequence ID" value="NZ_SWCJ01000004.1"/>
</dbReference>
<feature type="domain" description="Cytochrome b561 bacterial/Ni-hydrogenase" evidence="14">
    <location>
        <begin position="8"/>
        <end position="182"/>
    </location>
</feature>
<dbReference type="InterPro" id="IPR052168">
    <property type="entry name" value="Cytochrome_b561_oxidase"/>
</dbReference>
<keyword evidence="7" id="KW-0479">Metal-binding</keyword>
<keyword evidence="11 13" id="KW-0472">Membrane</keyword>
<accession>A0A4U1BNM2</accession>
<name>A0A4U1BNM2_9GAMM</name>
<evidence type="ECO:0000256" key="6">
    <source>
        <dbReference type="ARBA" id="ARBA00022692"/>
    </source>
</evidence>
<gene>
    <name evidence="15" type="ORF">FCL42_06980</name>
</gene>
<evidence type="ECO:0000313" key="15">
    <source>
        <dbReference type="EMBL" id="TKB55955.1"/>
    </source>
</evidence>
<keyword evidence="4" id="KW-1003">Cell membrane</keyword>
<evidence type="ECO:0000256" key="9">
    <source>
        <dbReference type="ARBA" id="ARBA00022989"/>
    </source>
</evidence>